<dbReference type="RefSeq" id="WP_190825859.1">
    <property type="nucleotide sequence ID" value="NZ_CAWPPI010000025.1"/>
</dbReference>
<dbReference type="EMBL" id="JACXAE010000025">
    <property type="protein sequence ID" value="MBD2771572.1"/>
    <property type="molecule type" value="Genomic_DNA"/>
</dbReference>
<dbReference type="AlphaFoldDB" id="A0A8J7BWB7"/>
<gene>
    <name evidence="1" type="ORF">ICL16_05440</name>
</gene>
<protein>
    <submittedName>
        <fullName evidence="1">Uncharacterized protein</fullName>
    </submittedName>
</protein>
<accession>A0A8J7BWB7</accession>
<evidence type="ECO:0000313" key="1">
    <source>
        <dbReference type="EMBL" id="MBD2771572.1"/>
    </source>
</evidence>
<name>A0A8J7BWB7_9CYAN</name>
<keyword evidence="2" id="KW-1185">Reference proteome</keyword>
<sequence length="163" mass="19132">MAETKYYQQDIDWHQLIDQEKAMHATRQNFLNCQSRVDLIRKALQNPGERVTALQILNYLTLKERQSLFDELIKLASVGNSDIELVRSAILSFDKIWLLDNIENHTESLLENGTDEEYRRLLELYIQIDDGLTQRLVMKALQQSDIQIQEAGEDFENYLKTNQ</sequence>
<comment type="caution">
    <text evidence="1">The sequence shown here is derived from an EMBL/GenBank/DDBJ whole genome shotgun (WGS) entry which is preliminary data.</text>
</comment>
<dbReference type="Proteomes" id="UP000629098">
    <property type="component" value="Unassembled WGS sequence"/>
</dbReference>
<proteinExistence type="predicted"/>
<organism evidence="1 2">
    <name type="scientific">Iningainema tapete BLCC-T55</name>
    <dbReference type="NCBI Taxonomy" id="2748662"/>
    <lineage>
        <taxon>Bacteria</taxon>
        <taxon>Bacillati</taxon>
        <taxon>Cyanobacteriota</taxon>
        <taxon>Cyanophyceae</taxon>
        <taxon>Nostocales</taxon>
        <taxon>Scytonemataceae</taxon>
        <taxon>Iningainema tapete</taxon>
    </lineage>
</organism>
<evidence type="ECO:0000313" key="2">
    <source>
        <dbReference type="Proteomes" id="UP000629098"/>
    </source>
</evidence>
<reference evidence="1" key="1">
    <citation type="submission" date="2020-09" db="EMBL/GenBank/DDBJ databases">
        <title>Iningainema tapete sp. nov. (Scytonemataceae, Cyanobacteria) from greenhouses in central Florida (USA) produces two types of nodularin with biosynthetic potential for microcystin-LR and anabaenopeptins.</title>
        <authorList>
            <person name="Berthold D.E."/>
            <person name="Lefler F.W."/>
            <person name="Huang I.-S."/>
            <person name="Abdulla H."/>
            <person name="Zimba P.V."/>
            <person name="Laughinghouse H.D. IV."/>
        </authorList>
    </citation>
    <scope>NUCLEOTIDE SEQUENCE</scope>
    <source>
        <strain evidence="1">BLCCT55</strain>
    </source>
</reference>